<protein>
    <recommendedName>
        <fullName evidence="9">Potassium channel domain-containing protein</fullName>
    </recommendedName>
</protein>
<proteinExistence type="predicted"/>
<sequence length="499" mass="57295">MAICFIIRNPQPRMWHTTVTIYTILCTTTLTTHALFLSWDKNANLTEDDIFISARKFYIPSKKHVKVISELKNLTSYSLDERCEKGKPLSISWSLNEPYSSVMGPKIGNRIGFVARGIFPTVVQRIVRHCCNGSQIVYGRLLRSNREAEDHFSGQMYDLTFPVYESKMDKDLYRDQPFVKVESLFFSKEFSGEFYHGVWDGFWWAFVTMTTVGYGDRSPKSIPGRIFCFFWIITGINLIAIFTALVTATVTATTQPHFNVHGAKIGAVNGSEEFRLGVSLNFDMQAFGTPAQITSAVKNKEVEGVLIDNYALTRFSNLMEDDPIRLERTIEHPITYGLVLPTGSPRTAQCVRRYMDNYNHEIFEHIAKHLKPVKSSNSEKDYAVKEVEGLFYQESLFNRVITIGGGVVGSLMFIGLVWEFSYWRKKHAGKDTCPVVRCNANAQLKEQHDDNETTTELTTIKPEKNLNLNPVEKQKEELIQNYNRFHKRWMDELMSTKLR</sequence>
<dbReference type="Proteomes" id="UP001249851">
    <property type="component" value="Unassembled WGS sequence"/>
</dbReference>
<evidence type="ECO:0000256" key="1">
    <source>
        <dbReference type="ARBA" id="ARBA00004141"/>
    </source>
</evidence>
<dbReference type="PANTHER" id="PTHR11537">
    <property type="entry name" value="VOLTAGE-GATED POTASSIUM CHANNEL"/>
    <property type="match status" value="1"/>
</dbReference>
<evidence type="ECO:0000256" key="3">
    <source>
        <dbReference type="ARBA" id="ARBA00022692"/>
    </source>
</evidence>
<dbReference type="GO" id="GO:0008076">
    <property type="term" value="C:voltage-gated potassium channel complex"/>
    <property type="evidence" value="ECO:0007669"/>
    <property type="project" value="InterPro"/>
</dbReference>
<dbReference type="InterPro" id="IPR028325">
    <property type="entry name" value="VG_K_chnl"/>
</dbReference>
<comment type="caution">
    <text evidence="10">The sequence shown here is derived from an EMBL/GenBank/DDBJ whole genome shotgun (WGS) entry which is preliminary data.</text>
</comment>
<feature type="transmembrane region" description="Helical" evidence="8">
    <location>
        <begin position="226"/>
        <end position="250"/>
    </location>
</feature>
<evidence type="ECO:0000256" key="7">
    <source>
        <dbReference type="ARBA" id="ARBA00023303"/>
    </source>
</evidence>
<evidence type="ECO:0000259" key="9">
    <source>
        <dbReference type="Pfam" id="PF07885"/>
    </source>
</evidence>
<keyword evidence="3 8" id="KW-0812">Transmembrane</keyword>
<gene>
    <name evidence="10" type="ORF">P5673_012876</name>
</gene>
<keyword evidence="2" id="KW-0813">Transport</keyword>
<evidence type="ECO:0000256" key="6">
    <source>
        <dbReference type="ARBA" id="ARBA00023136"/>
    </source>
</evidence>
<dbReference type="Pfam" id="PF07885">
    <property type="entry name" value="Ion_trans_2"/>
    <property type="match status" value="1"/>
</dbReference>
<dbReference type="Gene3D" id="1.10.287.70">
    <property type="match status" value="1"/>
</dbReference>
<evidence type="ECO:0000256" key="8">
    <source>
        <dbReference type="SAM" id="Phobius"/>
    </source>
</evidence>
<dbReference type="GO" id="GO:0001508">
    <property type="term" value="P:action potential"/>
    <property type="evidence" value="ECO:0007669"/>
    <property type="project" value="TreeGrafter"/>
</dbReference>
<dbReference type="SUPFAM" id="SSF81324">
    <property type="entry name" value="Voltage-gated potassium channels"/>
    <property type="match status" value="1"/>
</dbReference>
<accession>A0AAD9V7C0</accession>
<dbReference type="EMBL" id="JARQWQ010000024">
    <property type="protein sequence ID" value="KAK2563869.1"/>
    <property type="molecule type" value="Genomic_DNA"/>
</dbReference>
<feature type="transmembrane region" description="Helical" evidence="8">
    <location>
        <begin position="396"/>
        <end position="418"/>
    </location>
</feature>
<evidence type="ECO:0000256" key="4">
    <source>
        <dbReference type="ARBA" id="ARBA00022989"/>
    </source>
</evidence>
<dbReference type="GO" id="GO:0005251">
    <property type="term" value="F:delayed rectifier potassium channel activity"/>
    <property type="evidence" value="ECO:0007669"/>
    <property type="project" value="TreeGrafter"/>
</dbReference>
<keyword evidence="6 8" id="KW-0472">Membrane</keyword>
<keyword evidence="5" id="KW-0406">Ion transport</keyword>
<evidence type="ECO:0000313" key="10">
    <source>
        <dbReference type="EMBL" id="KAK2563869.1"/>
    </source>
</evidence>
<dbReference type="PANTHER" id="PTHR11537:SF252">
    <property type="entry name" value="POTASSIUM VOLTAGE-GATED CHANNEL PROTEIN SHAW"/>
    <property type="match status" value="1"/>
</dbReference>
<comment type="subcellular location">
    <subcellularLocation>
        <location evidence="1">Membrane</location>
        <topology evidence="1">Multi-pass membrane protein</topology>
    </subcellularLocation>
</comment>
<feature type="domain" description="Potassium channel" evidence="9">
    <location>
        <begin position="192"/>
        <end position="250"/>
    </location>
</feature>
<keyword evidence="4 8" id="KW-1133">Transmembrane helix</keyword>
<reference evidence="10" key="2">
    <citation type="journal article" date="2023" name="Science">
        <title>Genomic signatures of disease resistance in endangered staghorn corals.</title>
        <authorList>
            <person name="Vollmer S.V."/>
            <person name="Selwyn J.D."/>
            <person name="Despard B.A."/>
            <person name="Roesel C.L."/>
        </authorList>
    </citation>
    <scope>NUCLEOTIDE SEQUENCE</scope>
    <source>
        <strain evidence="10">K2</strain>
    </source>
</reference>
<dbReference type="SUPFAM" id="SSF53850">
    <property type="entry name" value="Periplasmic binding protein-like II"/>
    <property type="match status" value="1"/>
</dbReference>
<dbReference type="AlphaFoldDB" id="A0AAD9V7C0"/>
<evidence type="ECO:0000256" key="2">
    <source>
        <dbReference type="ARBA" id="ARBA00022448"/>
    </source>
</evidence>
<keyword evidence="11" id="KW-1185">Reference proteome</keyword>
<dbReference type="InterPro" id="IPR013099">
    <property type="entry name" value="K_chnl_dom"/>
</dbReference>
<evidence type="ECO:0000256" key="5">
    <source>
        <dbReference type="ARBA" id="ARBA00023065"/>
    </source>
</evidence>
<evidence type="ECO:0000313" key="11">
    <source>
        <dbReference type="Proteomes" id="UP001249851"/>
    </source>
</evidence>
<keyword evidence="7" id="KW-0407">Ion channel</keyword>
<reference evidence="10" key="1">
    <citation type="journal article" date="2023" name="G3 (Bethesda)">
        <title>Whole genome assembly and annotation of the endangered Caribbean coral Acropora cervicornis.</title>
        <authorList>
            <person name="Selwyn J.D."/>
            <person name="Vollmer S.V."/>
        </authorList>
    </citation>
    <scope>NUCLEOTIDE SEQUENCE</scope>
    <source>
        <strain evidence="10">K2</strain>
    </source>
</reference>
<name>A0AAD9V7C0_ACRCE</name>
<dbReference type="PRINTS" id="PR00169">
    <property type="entry name" value="KCHANNEL"/>
</dbReference>
<organism evidence="10 11">
    <name type="scientific">Acropora cervicornis</name>
    <name type="common">Staghorn coral</name>
    <dbReference type="NCBI Taxonomy" id="6130"/>
    <lineage>
        <taxon>Eukaryota</taxon>
        <taxon>Metazoa</taxon>
        <taxon>Cnidaria</taxon>
        <taxon>Anthozoa</taxon>
        <taxon>Hexacorallia</taxon>
        <taxon>Scleractinia</taxon>
        <taxon>Astrocoeniina</taxon>
        <taxon>Acroporidae</taxon>
        <taxon>Acropora</taxon>
    </lineage>
</organism>